<dbReference type="OrthoDB" id="9782229at2"/>
<dbReference type="InterPro" id="IPR007492">
    <property type="entry name" value="LytTR_DNA-bd_dom"/>
</dbReference>
<dbReference type="PROSITE" id="PS50930">
    <property type="entry name" value="HTH_LYTTR"/>
    <property type="match status" value="1"/>
</dbReference>
<evidence type="ECO:0000259" key="1">
    <source>
        <dbReference type="PROSITE" id="PS50930"/>
    </source>
</evidence>
<evidence type="ECO:0000313" key="2">
    <source>
        <dbReference type="EMBL" id="AYB33984.1"/>
    </source>
</evidence>
<proteinExistence type="predicted"/>
<feature type="domain" description="HTH LytTR-type" evidence="1">
    <location>
        <begin position="187"/>
        <end position="244"/>
    </location>
</feature>
<dbReference type="Gene3D" id="3.40.50.2300">
    <property type="match status" value="1"/>
</dbReference>
<dbReference type="AlphaFoldDB" id="A0A385SSW7"/>
<protein>
    <submittedName>
        <fullName evidence="2">DNA-binding response regulator</fullName>
    </submittedName>
</protein>
<dbReference type="SMART" id="SM00850">
    <property type="entry name" value="LytTR"/>
    <property type="match status" value="1"/>
</dbReference>
<dbReference type="GO" id="GO:0003677">
    <property type="term" value="F:DNA binding"/>
    <property type="evidence" value="ECO:0007669"/>
    <property type="project" value="UniProtKB-KW"/>
</dbReference>
<dbReference type="Pfam" id="PF04397">
    <property type="entry name" value="LytTR"/>
    <property type="match status" value="1"/>
</dbReference>
<dbReference type="InterPro" id="IPR011006">
    <property type="entry name" value="CheY-like_superfamily"/>
</dbReference>
<reference evidence="3" key="1">
    <citation type="submission" date="2018-09" db="EMBL/GenBank/DDBJ databases">
        <title>Chryseolinea sp. KIS68-18 isolated from soil.</title>
        <authorList>
            <person name="Weon H.-Y."/>
            <person name="Kwon S.-W."/>
            <person name="Lee S.A."/>
        </authorList>
    </citation>
    <scope>NUCLEOTIDE SEQUENCE [LARGE SCALE GENOMIC DNA]</scope>
    <source>
        <strain evidence="3">KIS68-18</strain>
    </source>
</reference>
<dbReference type="SUPFAM" id="SSF52172">
    <property type="entry name" value="CheY-like"/>
    <property type="match status" value="1"/>
</dbReference>
<evidence type="ECO:0000313" key="3">
    <source>
        <dbReference type="Proteomes" id="UP000266183"/>
    </source>
</evidence>
<dbReference type="RefSeq" id="WP_119757210.1">
    <property type="nucleotide sequence ID" value="NZ_CP032382.1"/>
</dbReference>
<dbReference type="EMBL" id="CP032382">
    <property type="protein sequence ID" value="AYB33984.1"/>
    <property type="molecule type" value="Genomic_DNA"/>
</dbReference>
<name>A0A385SSW7_9BACT</name>
<dbReference type="Proteomes" id="UP000266183">
    <property type="component" value="Chromosome"/>
</dbReference>
<dbReference type="Gene3D" id="2.40.50.1020">
    <property type="entry name" value="LytTr DNA-binding domain"/>
    <property type="match status" value="1"/>
</dbReference>
<accession>A0A385SSW7</accession>
<keyword evidence="2" id="KW-0238">DNA-binding</keyword>
<keyword evidence="3" id="KW-1185">Reference proteome</keyword>
<gene>
    <name evidence="2" type="ORF">D4L85_26905</name>
</gene>
<dbReference type="KEGG" id="chk:D4L85_26905"/>
<organism evidence="2 3">
    <name type="scientific">Chryseolinea soli</name>
    <dbReference type="NCBI Taxonomy" id="2321403"/>
    <lineage>
        <taxon>Bacteria</taxon>
        <taxon>Pseudomonadati</taxon>
        <taxon>Bacteroidota</taxon>
        <taxon>Cytophagia</taxon>
        <taxon>Cytophagales</taxon>
        <taxon>Fulvivirgaceae</taxon>
        <taxon>Chryseolinea</taxon>
    </lineage>
</organism>
<sequence>MKIESIIVDREPGISSYLKKCLVSKFPEIVIRGEASNYGEACALIKTIHPDLIFSDVNIFTKNTTAQSSNHGDGGYEMIYLSDKSEDAIRAIRQDVCGFLLKPLDVNDIVGAVGSAVRKLSQRLFPSLAPDAVPMLLPHTKLVGIPTLEGIDFLYAHEIVRCEGLQKCTRIVCTRKNNLISSYNVGEFRKLLEEYGFFSCHKSHLINLMHVRRFTREGFVFLIDNTAIPLARRRRLEFLQMLKHL</sequence>